<protein>
    <submittedName>
        <fullName evidence="2">Uncharacterized protein</fullName>
    </submittedName>
</protein>
<organism evidence="2">
    <name type="scientific">marine metagenome</name>
    <dbReference type="NCBI Taxonomy" id="408172"/>
    <lineage>
        <taxon>unclassified sequences</taxon>
        <taxon>metagenomes</taxon>
        <taxon>ecological metagenomes</taxon>
    </lineage>
</organism>
<name>A0A383A4P1_9ZZZZ</name>
<feature type="region of interest" description="Disordered" evidence="1">
    <location>
        <begin position="1"/>
        <end position="34"/>
    </location>
</feature>
<sequence>MLAGPNTQRLLLPGDPAAHGPDRLPLLPSGPDGVQQRSIAQDLTINTANCEFGDCSGYLSTRNSTPL</sequence>
<evidence type="ECO:0000256" key="1">
    <source>
        <dbReference type="SAM" id="MobiDB-lite"/>
    </source>
</evidence>
<gene>
    <name evidence="2" type="ORF">METZ01_LOCUS455631</name>
</gene>
<accession>A0A383A4P1</accession>
<reference evidence="2" key="1">
    <citation type="submission" date="2018-05" db="EMBL/GenBank/DDBJ databases">
        <authorList>
            <person name="Lanie J.A."/>
            <person name="Ng W.-L."/>
            <person name="Kazmierczak K.M."/>
            <person name="Andrzejewski T.M."/>
            <person name="Davidsen T.M."/>
            <person name="Wayne K.J."/>
            <person name="Tettelin H."/>
            <person name="Glass J.I."/>
            <person name="Rusch D."/>
            <person name="Podicherti R."/>
            <person name="Tsui H.-C.T."/>
            <person name="Winkler M.E."/>
        </authorList>
    </citation>
    <scope>NUCLEOTIDE SEQUENCE</scope>
</reference>
<evidence type="ECO:0000313" key="2">
    <source>
        <dbReference type="EMBL" id="SVE02777.1"/>
    </source>
</evidence>
<dbReference type="AlphaFoldDB" id="A0A383A4P1"/>
<dbReference type="EMBL" id="UINC01189195">
    <property type="protein sequence ID" value="SVE02777.1"/>
    <property type="molecule type" value="Genomic_DNA"/>
</dbReference>
<proteinExistence type="predicted"/>